<evidence type="ECO:0000313" key="1">
    <source>
        <dbReference type="EMBL" id="KAI3366976.1"/>
    </source>
</evidence>
<sequence>MAKLKEELWNILQEFTDNDFKAFKWFLKEDDIVEGFPGIPVAQLEKAERQETVDLMVQKHQSNGALKLSLKILEKISRNDLVKRLENFCSRLKDVFVFCLVLDLNNHDSVLDDQRKKAKLGETKAEIKRMIRERQTKILELKRSAERSSKSADKHITDSEQVYAVLLQAVQKSLADLIKTINEQQETAQKETEGYIQELELEISELTKRSHEVEDLFRTGNSLNFHQNFASLNDIPHTKNWSKVTVSPPSYGRSVGTAVNQLEKNILKEKQLLINKAKLNRVQQFAVDVTLDPDTAHPYLLLSDDGKQVYFGDVKQNRPDNSKRFDTASNVLGKQSFSSGRFYYEVQVKGKTSWDLGVVKESIVRKGSITPSLKNGYWTIGLRNGDQYKSSGATFDFKYQPKKIGIFVDYEEGSVSFFDVDSAAIIHKFDKCSFTMKLYPFFSTGLANGGTNSNPLIITPVNYTD</sequence>
<reference evidence="1" key="1">
    <citation type="submission" date="2022-04" db="EMBL/GenBank/DDBJ databases">
        <title>Jade perch genome.</title>
        <authorList>
            <person name="Chao B."/>
        </authorList>
    </citation>
    <scope>NUCLEOTIDE SEQUENCE</scope>
    <source>
        <strain evidence="1">CB-2022</strain>
    </source>
</reference>
<accession>A0ACB8WGV0</accession>
<comment type="caution">
    <text evidence="1">The sequence shown here is derived from an EMBL/GenBank/DDBJ whole genome shotgun (WGS) entry which is preliminary data.</text>
</comment>
<dbReference type="Proteomes" id="UP000831701">
    <property type="component" value="Chromosome 10"/>
</dbReference>
<dbReference type="EMBL" id="CM041540">
    <property type="protein sequence ID" value="KAI3366976.1"/>
    <property type="molecule type" value="Genomic_DNA"/>
</dbReference>
<protein>
    <submittedName>
        <fullName evidence="1">Uncharacterized protein</fullName>
    </submittedName>
</protein>
<gene>
    <name evidence="1" type="ORF">L3Q82_009253</name>
</gene>
<name>A0ACB8WGV0_9TELE</name>
<proteinExistence type="predicted"/>
<keyword evidence="2" id="KW-1185">Reference proteome</keyword>
<evidence type="ECO:0000313" key="2">
    <source>
        <dbReference type="Proteomes" id="UP000831701"/>
    </source>
</evidence>
<organism evidence="1 2">
    <name type="scientific">Scortum barcoo</name>
    <name type="common">barcoo grunter</name>
    <dbReference type="NCBI Taxonomy" id="214431"/>
    <lineage>
        <taxon>Eukaryota</taxon>
        <taxon>Metazoa</taxon>
        <taxon>Chordata</taxon>
        <taxon>Craniata</taxon>
        <taxon>Vertebrata</taxon>
        <taxon>Euteleostomi</taxon>
        <taxon>Actinopterygii</taxon>
        <taxon>Neopterygii</taxon>
        <taxon>Teleostei</taxon>
        <taxon>Neoteleostei</taxon>
        <taxon>Acanthomorphata</taxon>
        <taxon>Eupercaria</taxon>
        <taxon>Centrarchiformes</taxon>
        <taxon>Terapontoidei</taxon>
        <taxon>Terapontidae</taxon>
        <taxon>Scortum</taxon>
    </lineage>
</organism>